<dbReference type="NCBIfam" id="TIGR02595">
    <property type="entry name" value="PEP_CTERM"/>
    <property type="match status" value="1"/>
</dbReference>
<evidence type="ECO:0000313" key="2">
    <source>
        <dbReference type="EMBL" id="QDT53672.1"/>
    </source>
</evidence>
<gene>
    <name evidence="2" type="ORF">Pan44_16950</name>
</gene>
<evidence type="ECO:0000313" key="3">
    <source>
        <dbReference type="Proteomes" id="UP000315700"/>
    </source>
</evidence>
<dbReference type="AlphaFoldDB" id="A0A517SC21"/>
<reference evidence="2 3" key="1">
    <citation type="submission" date="2019-02" db="EMBL/GenBank/DDBJ databases">
        <title>Deep-cultivation of Planctomycetes and their phenomic and genomic characterization uncovers novel biology.</title>
        <authorList>
            <person name="Wiegand S."/>
            <person name="Jogler M."/>
            <person name="Boedeker C."/>
            <person name="Pinto D."/>
            <person name="Vollmers J."/>
            <person name="Rivas-Marin E."/>
            <person name="Kohn T."/>
            <person name="Peeters S.H."/>
            <person name="Heuer A."/>
            <person name="Rast P."/>
            <person name="Oberbeckmann S."/>
            <person name="Bunk B."/>
            <person name="Jeske O."/>
            <person name="Meyerdierks A."/>
            <person name="Storesund J.E."/>
            <person name="Kallscheuer N."/>
            <person name="Luecker S."/>
            <person name="Lage O.M."/>
            <person name="Pohl T."/>
            <person name="Merkel B.J."/>
            <person name="Hornburger P."/>
            <person name="Mueller R.-W."/>
            <person name="Bruemmer F."/>
            <person name="Labrenz M."/>
            <person name="Spormann A.M."/>
            <person name="Op den Camp H."/>
            <person name="Overmann J."/>
            <person name="Amann R."/>
            <person name="Jetten M.S.M."/>
            <person name="Mascher T."/>
            <person name="Medema M.H."/>
            <person name="Devos D.P."/>
            <person name="Kaster A.-K."/>
            <person name="Ovreas L."/>
            <person name="Rohde M."/>
            <person name="Galperin M.Y."/>
            <person name="Jogler C."/>
        </authorList>
    </citation>
    <scope>NUCLEOTIDE SEQUENCE [LARGE SCALE GENOMIC DNA]</scope>
    <source>
        <strain evidence="2 3">Pan44</strain>
    </source>
</reference>
<dbReference type="RefSeq" id="WP_145029066.1">
    <property type="nucleotide sequence ID" value="NZ_CP036271.1"/>
</dbReference>
<feature type="chain" id="PRO_5022182963" description="PEP-CTERM protein-sorting domain-containing protein" evidence="1">
    <location>
        <begin position="23"/>
        <end position="225"/>
    </location>
</feature>
<dbReference type="InterPro" id="IPR013424">
    <property type="entry name" value="Ice-binding_C"/>
</dbReference>
<proteinExistence type="predicted"/>
<evidence type="ECO:0000256" key="1">
    <source>
        <dbReference type="SAM" id="SignalP"/>
    </source>
</evidence>
<protein>
    <recommendedName>
        <fullName evidence="4">PEP-CTERM protein-sorting domain-containing protein</fullName>
    </recommendedName>
</protein>
<organism evidence="2 3">
    <name type="scientific">Caulifigura coniformis</name>
    <dbReference type="NCBI Taxonomy" id="2527983"/>
    <lineage>
        <taxon>Bacteria</taxon>
        <taxon>Pseudomonadati</taxon>
        <taxon>Planctomycetota</taxon>
        <taxon>Planctomycetia</taxon>
        <taxon>Planctomycetales</taxon>
        <taxon>Planctomycetaceae</taxon>
        <taxon>Caulifigura</taxon>
    </lineage>
</organism>
<evidence type="ECO:0008006" key="4">
    <source>
        <dbReference type="Google" id="ProtNLM"/>
    </source>
</evidence>
<dbReference type="InParanoid" id="A0A517SC21"/>
<dbReference type="EMBL" id="CP036271">
    <property type="protein sequence ID" value="QDT53672.1"/>
    <property type="molecule type" value="Genomic_DNA"/>
</dbReference>
<dbReference type="KEGG" id="ccos:Pan44_16950"/>
<sequence length="225" mass="23093" precursor="true">MRAALIAAGMIVACAGTDFVHADLITYTFTGQITSTTFGSGFAGIDVGTTFSGSFQFDPSLAGPDGNSGSDLGVYSLAPSPDSFFNLSMAGWDFIGPVSGVTVRNNFGPAVVDGLQVRTDGTVPAGWTATSSSMFVSFDDSTATAHANDLMPTSFDPAKFDAVNFSWRVSNATYPGGSSGGALFAGTVTMSAVPEPSSALLAMTVAGLGLRKRRRALRRTGSPRG</sequence>
<feature type="signal peptide" evidence="1">
    <location>
        <begin position="1"/>
        <end position="22"/>
    </location>
</feature>
<accession>A0A517SC21</accession>
<dbReference type="OrthoDB" id="508445at2"/>
<keyword evidence="1" id="KW-0732">Signal</keyword>
<keyword evidence="3" id="KW-1185">Reference proteome</keyword>
<name>A0A517SC21_9PLAN</name>
<dbReference type="Proteomes" id="UP000315700">
    <property type="component" value="Chromosome"/>
</dbReference>